<evidence type="ECO:0000313" key="2">
    <source>
        <dbReference type="Proteomes" id="UP000192656"/>
    </source>
</evidence>
<dbReference type="InterPro" id="IPR001387">
    <property type="entry name" value="Cro/C1-type_HTH"/>
</dbReference>
<dbReference type="STRING" id="937218.SAMN06297251_10299"/>
<dbReference type="InterPro" id="IPR036286">
    <property type="entry name" value="LexA/Signal_pep-like_sf"/>
</dbReference>
<protein>
    <submittedName>
        <fullName evidence="1">Uncharacterized protein</fullName>
    </submittedName>
</protein>
<proteinExistence type="predicted"/>
<dbReference type="CDD" id="cd00093">
    <property type="entry name" value="HTH_XRE"/>
    <property type="match status" value="1"/>
</dbReference>
<dbReference type="SUPFAM" id="SSF47413">
    <property type="entry name" value="lambda repressor-like DNA-binding domains"/>
    <property type="match status" value="1"/>
</dbReference>
<sequence>MRDDPYIKWLVDNLAKPGKSQSGLARHLGVDPSSINKVVKRKRLLKSHEVVGAAEYFGEDAPSIEAMPSATGGTVIAFRAGVVEAGAFREVDEFADNPFDETRQISVPRDPQFPNARVLSFDVAGDSMNDLKPRPILPGDQVVGVAFEDVADQIRMRDGMVVVVERARDGGQTREWSVKQVELYEDRTEFHPRSTNKRHRPIVIERDMQADDGTAVQVIAVVRRIINDIPLS</sequence>
<organism evidence="1 2">
    <name type="scientific">Fulvimarina manganoxydans</name>
    <dbReference type="NCBI Taxonomy" id="937218"/>
    <lineage>
        <taxon>Bacteria</taxon>
        <taxon>Pseudomonadati</taxon>
        <taxon>Pseudomonadota</taxon>
        <taxon>Alphaproteobacteria</taxon>
        <taxon>Hyphomicrobiales</taxon>
        <taxon>Aurantimonadaceae</taxon>
        <taxon>Fulvimarina</taxon>
    </lineage>
</organism>
<dbReference type="EMBL" id="FWXR01000002">
    <property type="protein sequence ID" value="SMC41339.1"/>
    <property type="molecule type" value="Genomic_DNA"/>
</dbReference>
<keyword evidence="2" id="KW-1185">Reference proteome</keyword>
<dbReference type="AlphaFoldDB" id="A0A1W1YYR6"/>
<dbReference type="Gene3D" id="2.10.109.10">
    <property type="entry name" value="Umud Fragment, subunit A"/>
    <property type="match status" value="1"/>
</dbReference>
<name>A0A1W1YYR6_9HYPH</name>
<reference evidence="1 2" key="1">
    <citation type="submission" date="2017-04" db="EMBL/GenBank/DDBJ databases">
        <authorList>
            <person name="Afonso C.L."/>
            <person name="Miller P.J."/>
            <person name="Scott M.A."/>
            <person name="Spackman E."/>
            <person name="Goraichik I."/>
            <person name="Dimitrov K.M."/>
            <person name="Suarez D.L."/>
            <person name="Swayne D.E."/>
        </authorList>
    </citation>
    <scope>NUCLEOTIDE SEQUENCE [LARGE SCALE GENOMIC DNA]</scope>
    <source>
        <strain evidence="1 2">CGMCC 1.10972</strain>
    </source>
</reference>
<gene>
    <name evidence="1" type="ORF">SAMN06297251_10299</name>
</gene>
<dbReference type="RefSeq" id="WP_084408561.1">
    <property type="nucleotide sequence ID" value="NZ_FWXR01000002.1"/>
</dbReference>
<accession>A0A1W1YYR6</accession>
<dbReference type="InterPro" id="IPR010982">
    <property type="entry name" value="Lambda_DNA-bd_dom_sf"/>
</dbReference>
<evidence type="ECO:0000313" key="1">
    <source>
        <dbReference type="EMBL" id="SMC41339.1"/>
    </source>
</evidence>
<dbReference type="OrthoDB" id="7984422at2"/>
<dbReference type="Proteomes" id="UP000192656">
    <property type="component" value="Unassembled WGS sequence"/>
</dbReference>
<dbReference type="SUPFAM" id="SSF51306">
    <property type="entry name" value="LexA/Signal peptidase"/>
    <property type="match status" value="1"/>
</dbReference>
<dbReference type="GO" id="GO:0003677">
    <property type="term" value="F:DNA binding"/>
    <property type="evidence" value="ECO:0007669"/>
    <property type="project" value="InterPro"/>
</dbReference>